<evidence type="ECO:0000256" key="2">
    <source>
        <dbReference type="ARBA" id="ARBA00022475"/>
    </source>
</evidence>
<feature type="transmembrane region" description="Helical" evidence="6">
    <location>
        <begin position="186"/>
        <end position="206"/>
    </location>
</feature>
<keyword evidence="5 6" id="KW-0472">Membrane</keyword>
<organism evidence="7 8">
    <name type="scientific">Zunongwangia atlantica 22II14-10F7</name>
    <dbReference type="NCBI Taxonomy" id="1185767"/>
    <lineage>
        <taxon>Bacteria</taxon>
        <taxon>Pseudomonadati</taxon>
        <taxon>Bacteroidota</taxon>
        <taxon>Flavobacteriia</taxon>
        <taxon>Flavobacteriales</taxon>
        <taxon>Flavobacteriaceae</taxon>
        <taxon>Zunongwangia</taxon>
    </lineage>
</organism>
<dbReference type="PANTHER" id="PTHR30250">
    <property type="entry name" value="PST FAMILY PREDICTED COLANIC ACID TRANSPORTER"/>
    <property type="match status" value="1"/>
</dbReference>
<feature type="transmembrane region" description="Helical" evidence="6">
    <location>
        <begin position="123"/>
        <end position="143"/>
    </location>
</feature>
<dbReference type="STRING" id="1185767.IIF7_19304"/>
<dbReference type="Proteomes" id="UP000192746">
    <property type="component" value="Unassembled WGS sequence"/>
</dbReference>
<dbReference type="InterPro" id="IPR050833">
    <property type="entry name" value="Poly_Biosynth_Transport"/>
</dbReference>
<feature type="transmembrane region" description="Helical" evidence="6">
    <location>
        <begin position="403"/>
        <end position="424"/>
    </location>
</feature>
<proteinExistence type="predicted"/>
<evidence type="ECO:0000313" key="8">
    <source>
        <dbReference type="Proteomes" id="UP000192746"/>
    </source>
</evidence>
<evidence type="ECO:0000256" key="1">
    <source>
        <dbReference type="ARBA" id="ARBA00004651"/>
    </source>
</evidence>
<keyword evidence="4 6" id="KW-1133">Transmembrane helix</keyword>
<feature type="transmembrane region" description="Helical" evidence="6">
    <location>
        <begin position="42"/>
        <end position="63"/>
    </location>
</feature>
<evidence type="ECO:0000313" key="7">
    <source>
        <dbReference type="EMBL" id="ORL43740.1"/>
    </source>
</evidence>
<evidence type="ECO:0000256" key="3">
    <source>
        <dbReference type="ARBA" id="ARBA00022692"/>
    </source>
</evidence>
<feature type="transmembrane region" description="Helical" evidence="6">
    <location>
        <begin position="466"/>
        <end position="486"/>
    </location>
</feature>
<keyword evidence="3 6" id="KW-0812">Transmembrane</keyword>
<evidence type="ECO:0000256" key="4">
    <source>
        <dbReference type="ARBA" id="ARBA00022989"/>
    </source>
</evidence>
<protein>
    <submittedName>
        <fullName evidence="7">Flippase</fullName>
    </submittedName>
</protein>
<accession>A0A1Y1SYB5</accession>
<evidence type="ECO:0000256" key="6">
    <source>
        <dbReference type="SAM" id="Phobius"/>
    </source>
</evidence>
<feature type="transmembrane region" description="Helical" evidence="6">
    <location>
        <begin position="436"/>
        <end position="460"/>
    </location>
</feature>
<dbReference type="EMBL" id="ARYN01000026">
    <property type="protein sequence ID" value="ORL43740.1"/>
    <property type="molecule type" value="Genomic_DNA"/>
</dbReference>
<feature type="transmembrane region" description="Helical" evidence="6">
    <location>
        <begin position="12"/>
        <end position="36"/>
    </location>
</feature>
<dbReference type="RefSeq" id="WP_084843325.1">
    <property type="nucleotide sequence ID" value="NZ_JBHSYH010000017.1"/>
</dbReference>
<dbReference type="AlphaFoldDB" id="A0A1Y1SYB5"/>
<comment type="subcellular location">
    <subcellularLocation>
        <location evidence="1">Cell membrane</location>
        <topology evidence="1">Multi-pass membrane protein</topology>
    </subcellularLocation>
</comment>
<keyword evidence="8" id="KW-1185">Reference proteome</keyword>
<evidence type="ECO:0000256" key="5">
    <source>
        <dbReference type="ARBA" id="ARBA00023136"/>
    </source>
</evidence>
<dbReference type="PANTHER" id="PTHR30250:SF26">
    <property type="entry name" value="PSMA PROTEIN"/>
    <property type="match status" value="1"/>
</dbReference>
<feature type="transmembrane region" description="Helical" evidence="6">
    <location>
        <begin position="155"/>
        <end position="180"/>
    </location>
</feature>
<gene>
    <name evidence="7" type="ORF">IIF7_19304</name>
</gene>
<sequence>MSSANRVIKNTGFLYAKMGITMFISLATTRLVLNALGAADFGIFNVVGGAIAMLGFLHAAMSTATQRFMSFYEGKGEKDKQKHIFNVSLVLHFLIAIGLGLILLVAGYFFFNGVLNIAPDRIYAAKVVYGSLIVSTMFTVMSVPYEAVLNAHENMLYYSIVGVIESLLKLAVALIVVNYVGDKLELYGLLTACIPLLVLTVMRIYCHKKYSECVLAPKKYWEPILMKEMTSFAGWNLFGTASGMISQYGIGIVLNTFYGTILNAAHGIANQLSGQLMAFSNNMMKAVNPVIVKSEGGGNRDKMLKTSLFSAKLSFLMLAFFAIPFMIETPYILKIWLKNVPPWAILFVRLQLFRSLIEQLTIMIGRTISAQGNIRNFMKIKSILNVLPIVLTYLLFIYDFPPFYMYVVWILCWGVFGGCVTLYFANRNCGLSYQSFYEIVFKPVLLLFLIITTIGCIASYCMEPGILRLFIVTVVTCVSFVLLYVLRFSSELEKKLFRSLLKKIFKNRYK</sequence>
<feature type="transmembrane region" description="Helical" evidence="6">
    <location>
        <begin position="309"/>
        <end position="327"/>
    </location>
</feature>
<dbReference type="GO" id="GO:0005886">
    <property type="term" value="C:plasma membrane"/>
    <property type="evidence" value="ECO:0007669"/>
    <property type="project" value="UniProtKB-SubCell"/>
</dbReference>
<keyword evidence="2" id="KW-1003">Cell membrane</keyword>
<feature type="transmembrane region" description="Helical" evidence="6">
    <location>
        <begin position="84"/>
        <end position="111"/>
    </location>
</feature>
<reference evidence="7 8" key="1">
    <citation type="submission" date="2013-04" db="EMBL/GenBank/DDBJ databases">
        <title>Zunongwangia sp. 22II14-10F7 Genome Sequencing.</title>
        <authorList>
            <person name="Lai Q."/>
            <person name="Shao Z."/>
        </authorList>
    </citation>
    <scope>NUCLEOTIDE SEQUENCE [LARGE SCALE GENOMIC DNA]</scope>
    <source>
        <strain evidence="7 8">22II14-10F7</strain>
    </source>
</reference>
<name>A0A1Y1SYB5_9FLAO</name>
<comment type="caution">
    <text evidence="7">The sequence shown here is derived from an EMBL/GenBank/DDBJ whole genome shotgun (WGS) entry which is preliminary data.</text>
</comment>
<feature type="transmembrane region" description="Helical" evidence="6">
    <location>
        <begin position="378"/>
        <end position="397"/>
    </location>
</feature>